<dbReference type="OrthoDB" id="9810507at2"/>
<dbReference type="InterPro" id="IPR003029">
    <property type="entry name" value="S1_domain"/>
</dbReference>
<dbReference type="Proteomes" id="UP001276902">
    <property type="component" value="Unassembled WGS sequence"/>
</dbReference>
<dbReference type="SMART" id="SM00316">
    <property type="entry name" value="S1"/>
    <property type="match status" value="1"/>
</dbReference>
<protein>
    <submittedName>
        <fullName evidence="3">CvfD/Ygs/GSP13 family RNA-binding post-transcriptional regulator</fullName>
    </submittedName>
    <submittedName>
        <fullName evidence="4">General stress protein 13</fullName>
    </submittedName>
</protein>
<evidence type="ECO:0000313" key="5">
    <source>
        <dbReference type="Proteomes" id="UP000247612"/>
    </source>
</evidence>
<dbReference type="NCBIfam" id="NF040579">
    <property type="entry name" value="S1_dom_CvfD"/>
    <property type="match status" value="1"/>
</dbReference>
<dbReference type="GO" id="GO:0006412">
    <property type="term" value="P:translation"/>
    <property type="evidence" value="ECO:0007669"/>
    <property type="project" value="TreeGrafter"/>
</dbReference>
<name>A0A2V2FXR8_9FIRM</name>
<evidence type="ECO:0000313" key="4">
    <source>
        <dbReference type="EMBL" id="PXX77347.1"/>
    </source>
</evidence>
<dbReference type="STRING" id="1034346.GCA_000313565_03263"/>
<dbReference type="Proteomes" id="UP000247612">
    <property type="component" value="Unassembled WGS sequence"/>
</dbReference>
<dbReference type="EMBL" id="QJKH01000011">
    <property type="protein sequence ID" value="PXX77347.1"/>
    <property type="molecule type" value="Genomic_DNA"/>
</dbReference>
<keyword evidence="5" id="KW-1185">Reference proteome</keyword>
<proteinExistence type="predicted"/>
<accession>A0A2V2FXR8</accession>
<comment type="function">
    <text evidence="1">Binds mRNA; thus facilitating recognition of the initiation point. It is needed to translate mRNA with a short Shine-Dalgarno (SD) purine-rich sequence.</text>
</comment>
<dbReference type="RefSeq" id="WP_022939541.1">
    <property type="nucleotide sequence ID" value="NZ_BAABZA010000003.1"/>
</dbReference>
<dbReference type="Pfam" id="PF00575">
    <property type="entry name" value="S1"/>
    <property type="match status" value="1"/>
</dbReference>
<dbReference type="SUPFAM" id="SSF50249">
    <property type="entry name" value="Nucleic acid-binding proteins"/>
    <property type="match status" value="1"/>
</dbReference>
<dbReference type="AlphaFoldDB" id="A0A2V2FXR8"/>
<dbReference type="GO" id="GO:0003735">
    <property type="term" value="F:structural constituent of ribosome"/>
    <property type="evidence" value="ECO:0007669"/>
    <property type="project" value="TreeGrafter"/>
</dbReference>
<reference evidence="4 5" key="1">
    <citation type="submission" date="2018-05" db="EMBL/GenBank/DDBJ databases">
        <title>Genomic Encyclopedia of Type Strains, Phase IV (KMG-IV): sequencing the most valuable type-strain genomes for metagenomic binning, comparative biology and taxonomic classification.</title>
        <authorList>
            <person name="Goeker M."/>
        </authorList>
    </citation>
    <scope>NUCLEOTIDE SEQUENCE [LARGE SCALE GENOMIC DNA]</scope>
    <source>
        <strain evidence="4 5">JC118</strain>
    </source>
</reference>
<feature type="domain" description="S1 motif" evidence="2">
    <location>
        <begin position="6"/>
        <end position="75"/>
    </location>
</feature>
<organism evidence="4 5">
    <name type="scientific">Dielma fastidiosa</name>
    <dbReference type="NCBI Taxonomy" id="1034346"/>
    <lineage>
        <taxon>Bacteria</taxon>
        <taxon>Bacillati</taxon>
        <taxon>Bacillota</taxon>
        <taxon>Erysipelotrichia</taxon>
        <taxon>Erysipelotrichales</taxon>
        <taxon>Erysipelotrichaceae</taxon>
        <taxon>Dielma</taxon>
    </lineage>
</organism>
<gene>
    <name evidence="4" type="ORF">DES51_11199</name>
    <name evidence="3" type="ORF">MQE39_11620</name>
</gene>
<dbReference type="FunFam" id="2.40.50.140:FF:000103">
    <property type="entry name" value="protein RRP5 homolog"/>
    <property type="match status" value="1"/>
</dbReference>
<dbReference type="GO" id="GO:0003729">
    <property type="term" value="F:mRNA binding"/>
    <property type="evidence" value="ECO:0007669"/>
    <property type="project" value="TreeGrafter"/>
</dbReference>
<dbReference type="InterPro" id="IPR012340">
    <property type="entry name" value="NA-bd_OB-fold"/>
</dbReference>
<evidence type="ECO:0000256" key="1">
    <source>
        <dbReference type="ARBA" id="ARBA00025604"/>
    </source>
</evidence>
<evidence type="ECO:0000313" key="3">
    <source>
        <dbReference type="EMBL" id="MDY5168762.1"/>
    </source>
</evidence>
<dbReference type="GeneID" id="94442362"/>
<dbReference type="EMBL" id="JALDAW010000016">
    <property type="protein sequence ID" value="MDY5168762.1"/>
    <property type="molecule type" value="Genomic_DNA"/>
</dbReference>
<comment type="caution">
    <text evidence="4">The sequence shown here is derived from an EMBL/GenBank/DDBJ whole genome shotgun (WGS) entry which is preliminary data.</text>
</comment>
<dbReference type="InterPro" id="IPR050437">
    <property type="entry name" value="Ribos_protein_bS1-like"/>
</dbReference>
<sequence length="121" mass="13873">MHYLVGQVVEGVITGIQPYGAFVYLDSDHKGLIHISEISRGYVKDVTKFLTVGEKVRVKVIDIDTSTNQCKLSLKAVNRNMARQKQKVHRVQKVPKMVIGFQVLADHLDEWIENQIKREEK</sequence>
<reference evidence="3" key="2">
    <citation type="submission" date="2022-03" db="EMBL/GenBank/DDBJ databases">
        <title>First case of bacteraemia caused by Dielma fastidiosa in a patient hospitalised with diverticulitis.</title>
        <authorList>
            <person name="Forman-Ankjaer B."/>
            <person name="Hvid-Jensen F."/>
            <person name="Kobel C.M."/>
            <person name="Greve T."/>
        </authorList>
    </citation>
    <scope>NUCLEOTIDE SEQUENCE</scope>
    <source>
        <strain evidence="3">AUH_DF_2021</strain>
    </source>
</reference>
<dbReference type="PANTHER" id="PTHR10724">
    <property type="entry name" value="30S RIBOSOMAL PROTEIN S1"/>
    <property type="match status" value="1"/>
</dbReference>
<dbReference type="Gene3D" id="2.40.50.140">
    <property type="entry name" value="Nucleic acid-binding proteins"/>
    <property type="match status" value="1"/>
</dbReference>
<evidence type="ECO:0000259" key="2">
    <source>
        <dbReference type="PROSITE" id="PS50126"/>
    </source>
</evidence>
<dbReference type="PROSITE" id="PS50126">
    <property type="entry name" value="S1"/>
    <property type="match status" value="1"/>
</dbReference>